<organism evidence="2 3">
    <name type="scientific">Aspergillus ibericus CBS 121593</name>
    <dbReference type="NCBI Taxonomy" id="1448316"/>
    <lineage>
        <taxon>Eukaryota</taxon>
        <taxon>Fungi</taxon>
        <taxon>Dikarya</taxon>
        <taxon>Ascomycota</taxon>
        <taxon>Pezizomycotina</taxon>
        <taxon>Eurotiomycetes</taxon>
        <taxon>Eurotiomycetidae</taxon>
        <taxon>Eurotiales</taxon>
        <taxon>Aspergillaceae</taxon>
        <taxon>Aspergillus</taxon>
        <taxon>Aspergillus subgen. Circumdati</taxon>
    </lineage>
</organism>
<dbReference type="EMBL" id="KZ824431">
    <property type="protein sequence ID" value="RAL02418.1"/>
    <property type="molecule type" value="Genomic_DNA"/>
</dbReference>
<dbReference type="OrthoDB" id="5418867at2759"/>
<evidence type="ECO:0000256" key="1">
    <source>
        <dbReference type="SAM" id="MobiDB-lite"/>
    </source>
</evidence>
<evidence type="ECO:0000313" key="2">
    <source>
        <dbReference type="EMBL" id="RAL02418.1"/>
    </source>
</evidence>
<dbReference type="Proteomes" id="UP000249402">
    <property type="component" value="Unassembled WGS sequence"/>
</dbReference>
<sequence length="184" mass="18951">MPMNWNDTADAKLLVGILATTNVKLDMPALASYMGPGCTVSAVQHRIQRLKEKVGASTAAAASSAPGTPGDGTATMTAPANGPGPASVVPTPEKRKRGRPKKTTTADTVEDSENVAAPTPKKTRARKAKKSETTEREDSPEDVLPDVTHAEALAAGRGEHGSVGGDEVQETPVKSETDVADLAG</sequence>
<evidence type="ECO:0000313" key="3">
    <source>
        <dbReference type="Proteomes" id="UP000249402"/>
    </source>
</evidence>
<evidence type="ECO:0008006" key="4">
    <source>
        <dbReference type="Google" id="ProtNLM"/>
    </source>
</evidence>
<dbReference type="RefSeq" id="XP_025576745.1">
    <property type="nucleotide sequence ID" value="XM_025721383.1"/>
</dbReference>
<keyword evidence="3" id="KW-1185">Reference proteome</keyword>
<name>A0A395H661_9EURO</name>
<dbReference type="GeneID" id="37226248"/>
<dbReference type="VEuPathDB" id="FungiDB:BO80DRAFT_443729"/>
<protein>
    <recommendedName>
        <fullName evidence="4">AT hook motif protein</fullName>
    </recommendedName>
</protein>
<feature type="compositionally biased region" description="Low complexity" evidence="1">
    <location>
        <begin position="58"/>
        <end position="68"/>
    </location>
</feature>
<feature type="region of interest" description="Disordered" evidence="1">
    <location>
        <begin position="58"/>
        <end position="184"/>
    </location>
</feature>
<reference evidence="2 3" key="1">
    <citation type="submission" date="2018-02" db="EMBL/GenBank/DDBJ databases">
        <title>The genomes of Aspergillus section Nigri reveals drivers in fungal speciation.</title>
        <authorList>
            <consortium name="DOE Joint Genome Institute"/>
            <person name="Vesth T.C."/>
            <person name="Nybo J."/>
            <person name="Theobald S."/>
            <person name="Brandl J."/>
            <person name="Frisvad J.C."/>
            <person name="Nielsen K.F."/>
            <person name="Lyhne E.K."/>
            <person name="Kogle M.E."/>
            <person name="Kuo A."/>
            <person name="Riley R."/>
            <person name="Clum A."/>
            <person name="Nolan M."/>
            <person name="Lipzen A."/>
            <person name="Salamov A."/>
            <person name="Henrissat B."/>
            <person name="Wiebenga A."/>
            <person name="De vries R.P."/>
            <person name="Grigoriev I.V."/>
            <person name="Mortensen U.H."/>
            <person name="Andersen M.R."/>
            <person name="Baker S.E."/>
        </authorList>
    </citation>
    <scope>NUCLEOTIDE SEQUENCE [LARGE SCALE GENOMIC DNA]</scope>
    <source>
        <strain evidence="2 3">CBS 121593</strain>
    </source>
</reference>
<gene>
    <name evidence="2" type="ORF">BO80DRAFT_443729</name>
</gene>
<proteinExistence type="predicted"/>
<accession>A0A395H661</accession>
<dbReference type="STRING" id="1448316.A0A395H661"/>
<dbReference type="AlphaFoldDB" id="A0A395H661"/>